<organism evidence="7 8">
    <name type="scientific">Butyrivibrio proteoclasticus (strain ATCC 51982 / DSM 14932 / B316)</name>
    <name type="common">Clostridium proteoclasticum</name>
    <dbReference type="NCBI Taxonomy" id="515622"/>
    <lineage>
        <taxon>Bacteria</taxon>
        <taxon>Bacillati</taxon>
        <taxon>Bacillota</taxon>
        <taxon>Clostridia</taxon>
        <taxon>Lachnospirales</taxon>
        <taxon>Lachnospiraceae</taxon>
        <taxon>Butyrivibrio</taxon>
    </lineage>
</organism>
<reference evidence="7 8" key="1">
    <citation type="journal article" date="2010" name="PLoS ONE">
        <title>The glycobiome of the rumen bacterium Butyrivibrio proteoclasticus B316(T) highlights adaptation to a polysaccharide-rich environment.</title>
        <authorList>
            <person name="Kelly W.J."/>
            <person name="Leahy S.C."/>
            <person name="Altermann E."/>
            <person name="Yeoman C.J."/>
            <person name="Dunne J.C."/>
            <person name="Kong Z."/>
            <person name="Pacheco D.M."/>
            <person name="Li D."/>
            <person name="Noel S.J."/>
            <person name="Moon C.D."/>
            <person name="Cookson A.L."/>
            <person name="Attwood G.T."/>
        </authorList>
    </citation>
    <scope>NUCLEOTIDE SEQUENCE [LARGE SCALE GENOMIC DNA]</scope>
    <source>
        <strain evidence="8">ATCC 51982 / DSM 14932 / B316</strain>
        <plasmid evidence="8">Plasmid pCY186</plasmid>
    </source>
</reference>
<evidence type="ECO:0000259" key="5">
    <source>
        <dbReference type="Pfam" id="PF07733"/>
    </source>
</evidence>
<keyword evidence="7" id="KW-0614">Plasmid</keyword>
<keyword evidence="1" id="KW-0808">Transferase</keyword>
<dbReference type="InterPro" id="IPR040982">
    <property type="entry name" value="DNA_pol3_finger"/>
</dbReference>
<dbReference type="GO" id="GO:0003887">
    <property type="term" value="F:DNA-directed DNA polymerase activity"/>
    <property type="evidence" value="ECO:0007669"/>
    <property type="project" value="UniProtKB-KW"/>
</dbReference>
<evidence type="ECO:0000313" key="7">
    <source>
        <dbReference type="EMBL" id="ADL36494.1"/>
    </source>
</evidence>
<feature type="domain" description="DNA polymerase III alpha subunit finger" evidence="6">
    <location>
        <begin position="228"/>
        <end position="274"/>
    </location>
</feature>
<dbReference type="Proteomes" id="UP000001299">
    <property type="component" value="Plasmid pCY186"/>
</dbReference>
<evidence type="ECO:0000313" key="8">
    <source>
        <dbReference type="Proteomes" id="UP000001299"/>
    </source>
</evidence>
<geneLocation type="plasmid" evidence="7 8">
    <name>pCY186</name>
</geneLocation>
<feature type="domain" description="DNA polymerase III alpha subunit finger" evidence="6">
    <location>
        <begin position="307"/>
        <end position="414"/>
    </location>
</feature>
<evidence type="ECO:0000256" key="2">
    <source>
        <dbReference type="ARBA" id="ARBA00022695"/>
    </source>
</evidence>
<sequence length="480" mass="54778">MMVKETKDIVLSEEYIFGEGHKKYNVTTQRTVDEGKTTVKVMRALLYNGPATGITIHNSNAYLSKLCEDGLLSGLVPDGKTAFGFLEELCHKGFSEKYPNVTEDVHARLAHELEVINKKGMVGGFLIIYDLIEFARSNNLMISPGCGALPGSLVAYCLGITGVDPIKENLLFERYLNMGRETPSYCIRIDVEKGAKPLIFGYLTEMYGSGMPKLLKMADISIKEWVELSIIKDTLEIISRSKRERIDIVRIDKTDPAVFELLLSGETNGILFFDKDDPHSYSTWWHLDDNGKWHEYHEPLVAGNAALYEVIRPKNMDELMAAITLDRPLSEEHIEKYLRNIKNSQYITYECPELETILSTTYGCVIYQEQIMRILQDLGGFSPEKSDLCRRDLSKRKQFTIGEMREEFVYGATSSKIVGMDVANAIFDMLWDKARYSFNKSHVAAFSLMIYEMAWLKLYYRSEFMEAAEKYRGIKSDILP</sequence>
<dbReference type="PANTHER" id="PTHR32294">
    <property type="entry name" value="DNA POLYMERASE III SUBUNIT ALPHA"/>
    <property type="match status" value="1"/>
</dbReference>
<evidence type="ECO:0000256" key="1">
    <source>
        <dbReference type="ARBA" id="ARBA00022679"/>
    </source>
</evidence>
<dbReference type="PANTHER" id="PTHR32294:SF0">
    <property type="entry name" value="DNA POLYMERASE III SUBUNIT ALPHA"/>
    <property type="match status" value="1"/>
</dbReference>
<keyword evidence="8" id="KW-1185">Reference proteome</keyword>
<evidence type="ECO:0000256" key="4">
    <source>
        <dbReference type="ARBA" id="ARBA00022932"/>
    </source>
</evidence>
<gene>
    <name evidence="7" type="ordered locus">bpr_IV130</name>
</gene>
<evidence type="ECO:0000256" key="3">
    <source>
        <dbReference type="ARBA" id="ARBA00022705"/>
    </source>
</evidence>
<protein>
    <submittedName>
        <fullName evidence="7">DNA polymerase III-associated protein</fullName>
    </submittedName>
</protein>
<feature type="domain" description="Bacterial DNA polymerase III alpha subunit NTPase" evidence="5">
    <location>
        <begin position="86"/>
        <end position="209"/>
    </location>
</feature>
<dbReference type="KEGG" id="bpb:bpr_IV130"/>
<keyword evidence="2" id="KW-0548">Nucleotidyltransferase</keyword>
<dbReference type="RefSeq" id="WP_013283142.1">
    <property type="nucleotide sequence ID" value="NC_014390.1"/>
</dbReference>
<dbReference type="Pfam" id="PF07733">
    <property type="entry name" value="DNA_pol3_alpha"/>
    <property type="match status" value="1"/>
</dbReference>
<accession>E0S512</accession>
<dbReference type="InterPro" id="IPR004805">
    <property type="entry name" value="DnaE2/DnaE/PolC"/>
</dbReference>
<name>E0S512_BUTPB</name>
<dbReference type="HOGENOM" id="CLU_568246_0_0_9"/>
<dbReference type="GO" id="GO:0006260">
    <property type="term" value="P:DNA replication"/>
    <property type="evidence" value="ECO:0007669"/>
    <property type="project" value="UniProtKB-KW"/>
</dbReference>
<dbReference type="GO" id="GO:0008408">
    <property type="term" value="F:3'-5' exonuclease activity"/>
    <property type="evidence" value="ECO:0007669"/>
    <property type="project" value="InterPro"/>
</dbReference>
<keyword evidence="4" id="KW-0239">DNA-directed DNA polymerase</keyword>
<dbReference type="InterPro" id="IPR011708">
    <property type="entry name" value="DNA_pol3_alpha_NTPase_dom"/>
</dbReference>
<dbReference type="EMBL" id="CP001813">
    <property type="protein sequence ID" value="ADL36494.1"/>
    <property type="molecule type" value="Genomic_DNA"/>
</dbReference>
<keyword evidence="3" id="KW-0235">DNA replication</keyword>
<dbReference type="AlphaFoldDB" id="E0S512"/>
<dbReference type="Pfam" id="PF17657">
    <property type="entry name" value="DNA_pol3_finger"/>
    <property type="match status" value="2"/>
</dbReference>
<evidence type="ECO:0000259" key="6">
    <source>
        <dbReference type="Pfam" id="PF17657"/>
    </source>
</evidence>
<proteinExistence type="predicted"/>
<dbReference type="eggNOG" id="COG0587">
    <property type="taxonomic scope" value="Bacteria"/>
</dbReference>